<comment type="caution">
    <text evidence="1">The sequence shown here is derived from an EMBL/GenBank/DDBJ whole genome shotgun (WGS) entry which is preliminary data.</text>
</comment>
<evidence type="ECO:0000313" key="1">
    <source>
        <dbReference type="EMBL" id="KAH3778334.1"/>
    </source>
</evidence>
<dbReference type="AlphaFoldDB" id="A0A9D4EFQ9"/>
<reference evidence="1" key="2">
    <citation type="submission" date="2020-11" db="EMBL/GenBank/DDBJ databases">
        <authorList>
            <person name="McCartney M.A."/>
            <person name="Auch B."/>
            <person name="Kono T."/>
            <person name="Mallez S."/>
            <person name="Becker A."/>
            <person name="Gohl D.M."/>
            <person name="Silverstein K.A.T."/>
            <person name="Koren S."/>
            <person name="Bechman K.B."/>
            <person name="Herman A."/>
            <person name="Abrahante J.E."/>
            <person name="Garbe J."/>
        </authorList>
    </citation>
    <scope>NUCLEOTIDE SEQUENCE</scope>
    <source>
        <strain evidence="1">Duluth1</strain>
        <tissue evidence="1">Whole animal</tissue>
    </source>
</reference>
<dbReference type="EMBL" id="JAIWYP010000009">
    <property type="protein sequence ID" value="KAH3778334.1"/>
    <property type="molecule type" value="Genomic_DNA"/>
</dbReference>
<gene>
    <name evidence="1" type="ORF">DPMN_179789</name>
</gene>
<organism evidence="1 2">
    <name type="scientific">Dreissena polymorpha</name>
    <name type="common">Zebra mussel</name>
    <name type="synonym">Mytilus polymorpha</name>
    <dbReference type="NCBI Taxonomy" id="45954"/>
    <lineage>
        <taxon>Eukaryota</taxon>
        <taxon>Metazoa</taxon>
        <taxon>Spiralia</taxon>
        <taxon>Lophotrochozoa</taxon>
        <taxon>Mollusca</taxon>
        <taxon>Bivalvia</taxon>
        <taxon>Autobranchia</taxon>
        <taxon>Heteroconchia</taxon>
        <taxon>Euheterodonta</taxon>
        <taxon>Imparidentia</taxon>
        <taxon>Neoheterodontei</taxon>
        <taxon>Myida</taxon>
        <taxon>Dreissenoidea</taxon>
        <taxon>Dreissenidae</taxon>
        <taxon>Dreissena</taxon>
    </lineage>
</organism>
<dbReference type="Proteomes" id="UP000828390">
    <property type="component" value="Unassembled WGS sequence"/>
</dbReference>
<dbReference type="PROSITE" id="PS51257">
    <property type="entry name" value="PROKAR_LIPOPROTEIN"/>
    <property type="match status" value="1"/>
</dbReference>
<proteinExistence type="predicted"/>
<protein>
    <submittedName>
        <fullName evidence="1">Uncharacterized protein</fullName>
    </submittedName>
</protein>
<evidence type="ECO:0000313" key="2">
    <source>
        <dbReference type="Proteomes" id="UP000828390"/>
    </source>
</evidence>
<keyword evidence="2" id="KW-1185">Reference proteome</keyword>
<name>A0A9D4EFQ9_DREPO</name>
<accession>A0A9D4EFQ9</accession>
<sequence length="169" mass="18260">MIVVDRPQHVVLICVPGVLSCVPGVLGCVSGVRSCVPGVLNCVPGVLSCVPGVLSAYQGSSVAYQGSSVAYQESSVAYQGSSVAYQGSSVAYQESSVAYQGPQLRIVNIVNIVDDAYVMTTRSTKGKKRRIYFKQFYNATKEGCFKSISSSSKVISCDPRHHKIHRRYR</sequence>
<reference evidence="1" key="1">
    <citation type="journal article" date="2019" name="bioRxiv">
        <title>The Genome of the Zebra Mussel, Dreissena polymorpha: A Resource for Invasive Species Research.</title>
        <authorList>
            <person name="McCartney M.A."/>
            <person name="Auch B."/>
            <person name="Kono T."/>
            <person name="Mallez S."/>
            <person name="Zhang Y."/>
            <person name="Obille A."/>
            <person name="Becker A."/>
            <person name="Abrahante J.E."/>
            <person name="Garbe J."/>
            <person name="Badalamenti J.P."/>
            <person name="Herman A."/>
            <person name="Mangelson H."/>
            <person name="Liachko I."/>
            <person name="Sullivan S."/>
            <person name="Sone E.D."/>
            <person name="Koren S."/>
            <person name="Silverstein K.A.T."/>
            <person name="Beckman K.B."/>
            <person name="Gohl D.M."/>
        </authorList>
    </citation>
    <scope>NUCLEOTIDE SEQUENCE</scope>
    <source>
        <strain evidence="1">Duluth1</strain>
        <tissue evidence="1">Whole animal</tissue>
    </source>
</reference>